<feature type="region of interest" description="Disordered" evidence="1">
    <location>
        <begin position="45"/>
        <end position="71"/>
    </location>
</feature>
<name>A0A8H7Y3T3_PSICU</name>
<dbReference type="PANTHER" id="PTHR40124">
    <property type="match status" value="1"/>
</dbReference>
<accession>A0A8H7Y3T3</accession>
<evidence type="ECO:0000259" key="2">
    <source>
        <dbReference type="Pfam" id="PF21294"/>
    </source>
</evidence>
<gene>
    <name evidence="3" type="ORF">JR316_003048</name>
</gene>
<feature type="domain" description="Polysaccharide lyase 14" evidence="2">
    <location>
        <begin position="408"/>
        <end position="445"/>
    </location>
</feature>
<feature type="domain" description="Polysaccharide lyase 14" evidence="2">
    <location>
        <begin position="116"/>
        <end position="292"/>
    </location>
</feature>
<dbReference type="EMBL" id="JAFIQS010000003">
    <property type="protein sequence ID" value="KAG5170971.1"/>
    <property type="molecule type" value="Genomic_DNA"/>
</dbReference>
<dbReference type="OrthoDB" id="10069995at2759"/>
<evidence type="ECO:0000256" key="1">
    <source>
        <dbReference type="SAM" id="MobiDB-lite"/>
    </source>
</evidence>
<sequence>MATPSPSTTESTLTITITKEEVTTVTVSLSPTTVTEIITVTSSIIPSTPTNSAPNDLPTDGTKTTWSSPPDMTDLSSFQISKFAGGEKNMKIIVDTSSRNNDSDLAASSQGNPVPDSDSSVMQLLYPANSIDPANKPQGGAEFYASPIDISNARNVTMGYSVFFPENFDWVLGGKLPGLYGGHTGCSGGNAALDCFSTRLMWREDGAGELYLYAPKDKQTDALCSDPNSVCDATYGLSVGRGLFNWQAGSWTTVKQTVVLNTPGKQDGRFTLHVNGEQAIHRDDIFYRDDLKAKKVSPSKTRKTTRPKKTSTKHPAPTSTSDDGDDGGLLGPILGGILGIRRRGTPVPEGSHDGSRQIVQTTLSDPLGPRLRETRLQPRGPRTFDVIVSTTGVPVAAATTAIPVAIESVEESEVKFAGIFFSTFFGGHESKYATPQDQYVWFKDFSLTYNA</sequence>
<dbReference type="AlphaFoldDB" id="A0A8H7Y3T3"/>
<feature type="region of interest" description="Disordered" evidence="1">
    <location>
        <begin position="296"/>
        <end position="329"/>
    </location>
</feature>
<dbReference type="PANTHER" id="PTHR40124:SF1">
    <property type="entry name" value="DISAGGREGATASE RELATED REPEAT PROTEIN"/>
    <property type="match status" value="1"/>
</dbReference>
<dbReference type="InterPro" id="IPR048958">
    <property type="entry name" value="Polysacc_lyase_14"/>
</dbReference>
<proteinExistence type="predicted"/>
<feature type="compositionally biased region" description="Polar residues" evidence="1">
    <location>
        <begin position="61"/>
        <end position="71"/>
    </location>
</feature>
<dbReference type="Gene3D" id="2.60.120.200">
    <property type="match status" value="2"/>
</dbReference>
<feature type="compositionally biased region" description="Basic residues" evidence="1">
    <location>
        <begin position="296"/>
        <end position="312"/>
    </location>
</feature>
<feature type="compositionally biased region" description="Polar residues" evidence="1">
    <location>
        <begin position="106"/>
        <end position="120"/>
    </location>
</feature>
<protein>
    <recommendedName>
        <fullName evidence="2">Polysaccharide lyase 14 domain-containing protein</fullName>
    </recommendedName>
</protein>
<evidence type="ECO:0000313" key="3">
    <source>
        <dbReference type="EMBL" id="KAG5170971.1"/>
    </source>
</evidence>
<dbReference type="Pfam" id="PF21294">
    <property type="entry name" value="Polysacc_lyase_14"/>
    <property type="match status" value="2"/>
</dbReference>
<reference evidence="3" key="1">
    <citation type="submission" date="2021-02" db="EMBL/GenBank/DDBJ databases">
        <title>Psilocybe cubensis genome.</title>
        <authorList>
            <person name="Mckernan K.J."/>
            <person name="Crawford S."/>
            <person name="Trippe A."/>
            <person name="Kane L.T."/>
            <person name="Mclaughlin S."/>
        </authorList>
    </citation>
    <scope>NUCLEOTIDE SEQUENCE [LARGE SCALE GENOMIC DNA]</scope>
    <source>
        <strain evidence="3">MGC-MH-2018</strain>
    </source>
</reference>
<organism evidence="3">
    <name type="scientific">Psilocybe cubensis</name>
    <name type="common">Psychedelic mushroom</name>
    <name type="synonym">Stropharia cubensis</name>
    <dbReference type="NCBI Taxonomy" id="181762"/>
    <lineage>
        <taxon>Eukaryota</taxon>
        <taxon>Fungi</taxon>
        <taxon>Dikarya</taxon>
        <taxon>Basidiomycota</taxon>
        <taxon>Agaricomycotina</taxon>
        <taxon>Agaricomycetes</taxon>
        <taxon>Agaricomycetidae</taxon>
        <taxon>Agaricales</taxon>
        <taxon>Agaricineae</taxon>
        <taxon>Strophariaceae</taxon>
        <taxon>Psilocybe</taxon>
    </lineage>
</organism>
<feature type="region of interest" description="Disordered" evidence="1">
    <location>
        <begin position="101"/>
        <end position="120"/>
    </location>
</feature>
<comment type="caution">
    <text evidence="3">The sequence shown here is derived from an EMBL/GenBank/DDBJ whole genome shotgun (WGS) entry which is preliminary data.</text>
</comment>